<dbReference type="EMBL" id="JBEPMC010000014">
    <property type="protein sequence ID" value="MET3582876.1"/>
    <property type="molecule type" value="Genomic_DNA"/>
</dbReference>
<evidence type="ECO:0000313" key="4">
    <source>
        <dbReference type="EMBL" id="MET3582876.1"/>
    </source>
</evidence>
<dbReference type="InterPro" id="IPR029025">
    <property type="entry name" value="T3SS_substrate_exporter_C"/>
</dbReference>
<reference evidence="4 5" key="1">
    <citation type="submission" date="2024-06" db="EMBL/GenBank/DDBJ databases">
        <title>Genomic Encyclopedia of Type Strains, Phase IV (KMG-IV): sequencing the most valuable type-strain genomes for metagenomic binning, comparative biology and taxonomic classification.</title>
        <authorList>
            <person name="Goeker M."/>
        </authorList>
    </citation>
    <scope>NUCLEOTIDE SEQUENCE [LARGE SCALE GENOMIC DNA]</scope>
    <source>
        <strain evidence="4 5">DSM 100022</strain>
    </source>
</reference>
<organism evidence="4 5">
    <name type="scientific">Mesorhizobium robiniae</name>
    <dbReference type="NCBI Taxonomy" id="559315"/>
    <lineage>
        <taxon>Bacteria</taxon>
        <taxon>Pseudomonadati</taxon>
        <taxon>Pseudomonadota</taxon>
        <taxon>Alphaproteobacteria</taxon>
        <taxon>Hyphomicrobiales</taxon>
        <taxon>Phyllobacteriaceae</taxon>
        <taxon>Mesorhizobium</taxon>
    </lineage>
</organism>
<feature type="region of interest" description="Disordered" evidence="2">
    <location>
        <begin position="1"/>
        <end position="25"/>
    </location>
</feature>
<keyword evidence="3" id="KW-0472">Membrane</keyword>
<proteinExistence type="inferred from homology"/>
<evidence type="ECO:0000256" key="1">
    <source>
        <dbReference type="ARBA" id="ARBA00010690"/>
    </source>
</evidence>
<keyword evidence="3" id="KW-1133">Transmembrane helix</keyword>
<feature type="transmembrane region" description="Helical" evidence="3">
    <location>
        <begin position="189"/>
        <end position="208"/>
    </location>
</feature>
<dbReference type="Pfam" id="PF01312">
    <property type="entry name" value="Bac_export_2"/>
    <property type="match status" value="1"/>
</dbReference>
<evidence type="ECO:0000256" key="2">
    <source>
        <dbReference type="SAM" id="MobiDB-lite"/>
    </source>
</evidence>
<dbReference type="PANTHER" id="PTHR30531:SF12">
    <property type="entry name" value="FLAGELLAR BIOSYNTHETIC PROTEIN FLHB"/>
    <property type="match status" value="1"/>
</dbReference>
<feature type="transmembrane region" description="Helical" evidence="3">
    <location>
        <begin position="85"/>
        <end position="108"/>
    </location>
</feature>
<keyword evidence="3" id="KW-0812">Transmembrane</keyword>
<accession>A0ABV2GX54</accession>
<keyword evidence="5" id="KW-1185">Reference proteome</keyword>
<dbReference type="RefSeq" id="WP_263806544.1">
    <property type="nucleotide sequence ID" value="NZ_JBEPMC010000014.1"/>
</dbReference>
<evidence type="ECO:0000313" key="5">
    <source>
        <dbReference type="Proteomes" id="UP001549204"/>
    </source>
</evidence>
<comment type="caution">
    <text evidence="4">The sequence shown here is derived from an EMBL/GenBank/DDBJ whole genome shotgun (WGS) entry which is preliminary data.</text>
</comment>
<dbReference type="Proteomes" id="UP001549204">
    <property type="component" value="Unassembled WGS sequence"/>
</dbReference>
<dbReference type="PANTHER" id="PTHR30531">
    <property type="entry name" value="FLAGELLAR BIOSYNTHETIC PROTEIN FLHB"/>
    <property type="match status" value="1"/>
</dbReference>
<evidence type="ECO:0000256" key="3">
    <source>
        <dbReference type="SAM" id="Phobius"/>
    </source>
</evidence>
<sequence length="345" mass="38118">MSDTSEEKKHPPTPRKLNQARKKGQIPSSADFVRAASTCAGLGYLWLKASTIEDKCQEALLLTDKLQDMPFNSAVQQALVLFTELAVSIVGPFLGIIVVAAVLSGLLANRGLVFSFEPMMPKYEKIDPFKGLKRIASMRSLTELVKTLVKVFVLSAVFLLVVLGMWKTMVYLPICGMGCVGFVFAEVKLLIGIAAGFFLIGGLIDLLVQRGLFLRDMRMTDTEMKRELKDQQGEPELKRERRRLRNEMASELPLGVHRATLILRGRAILVGLRYVRGETGVPVLVCRGEGEAASQLFDEARALRLTIVDDDVLARQLIPTTKLGDPVPQKYFEPVAKVLYAAGLV</sequence>
<dbReference type="SUPFAM" id="SSF160544">
    <property type="entry name" value="EscU C-terminal domain-like"/>
    <property type="match status" value="1"/>
</dbReference>
<dbReference type="InterPro" id="IPR006135">
    <property type="entry name" value="T3SS_substrate_exporter"/>
</dbReference>
<protein>
    <submittedName>
        <fullName evidence="4">Type III secretion protein U</fullName>
    </submittedName>
</protein>
<feature type="compositionally biased region" description="Basic and acidic residues" evidence="2">
    <location>
        <begin position="1"/>
        <end position="10"/>
    </location>
</feature>
<dbReference type="PRINTS" id="PR00950">
    <property type="entry name" value="TYPE3IMSPROT"/>
</dbReference>
<comment type="similarity">
    <text evidence="1">Belongs to the type III secretion exporter family.</text>
</comment>
<gene>
    <name evidence="4" type="ORF">ABID19_005938</name>
</gene>
<feature type="transmembrane region" description="Helical" evidence="3">
    <location>
        <begin position="148"/>
        <end position="169"/>
    </location>
</feature>
<name>A0ABV2GX54_9HYPH</name>
<dbReference type="Gene3D" id="3.40.1690.10">
    <property type="entry name" value="secretion proteins EscU"/>
    <property type="match status" value="1"/>
</dbReference>